<dbReference type="PROSITE" id="PS50127">
    <property type="entry name" value="UBC_2"/>
    <property type="match status" value="1"/>
</dbReference>
<gene>
    <name evidence="2" type="ORF">FH972_009586</name>
</gene>
<dbReference type="GO" id="GO:0003676">
    <property type="term" value="F:nucleic acid binding"/>
    <property type="evidence" value="ECO:0007669"/>
    <property type="project" value="InterPro"/>
</dbReference>
<dbReference type="OrthoDB" id="1164111at2759"/>
<feature type="domain" description="UBC core" evidence="1">
    <location>
        <begin position="166"/>
        <end position="320"/>
    </location>
</feature>
<dbReference type="GO" id="GO:0004535">
    <property type="term" value="F:poly(A)-specific ribonuclease activity"/>
    <property type="evidence" value="ECO:0007669"/>
    <property type="project" value="InterPro"/>
</dbReference>
<dbReference type="SMART" id="SM00212">
    <property type="entry name" value="UBCc"/>
    <property type="match status" value="1"/>
</dbReference>
<sequence>MDTNFLGRVFASQILSPYQLMKLNDDSTKIIQVGLARCDANGNLALCADNGVESCCCWEFNFWGFFQGVHLYNTKSIECSHTKSIELLIFRKVLINSRINWVTFDGAYDFGYLFKMLLGVTKLGYEETLPHHLSDFMDLVKDFFGDLVFDVKHMIKYCDGLYGGLERVAKTLGVYRVIGKSHQAGSNSLLTLQTFMKLMQVYFNGRSLDDFNLQKGKKEKEKSIVYSYTPFIITLCLQVVFKIRTYHCNVDTAGNLSLDILKDSWSLALTVTKVLLAIRSFFTNPDPSDNPLIPGIARLYLADRANHDELAAGWTRRFAK</sequence>
<dbReference type="Proteomes" id="UP000327013">
    <property type="component" value="Chromosome 4"/>
</dbReference>
<dbReference type="SUPFAM" id="SSF54495">
    <property type="entry name" value="UBC-like"/>
    <property type="match status" value="1"/>
</dbReference>
<dbReference type="InterPro" id="IPR016135">
    <property type="entry name" value="UBQ-conjugating_enzyme/RWD"/>
</dbReference>
<dbReference type="Gene3D" id="3.10.110.10">
    <property type="entry name" value="Ubiquitin Conjugating Enzyme"/>
    <property type="match status" value="1"/>
</dbReference>
<keyword evidence="3" id="KW-1185">Reference proteome</keyword>
<dbReference type="Gene3D" id="3.30.420.10">
    <property type="entry name" value="Ribonuclease H-like superfamily/Ribonuclease H"/>
    <property type="match status" value="1"/>
</dbReference>
<evidence type="ECO:0000313" key="3">
    <source>
        <dbReference type="Proteomes" id="UP000327013"/>
    </source>
</evidence>
<name>A0A660KNW6_9ROSI</name>
<proteinExistence type="predicted"/>
<dbReference type="Pfam" id="PF00179">
    <property type="entry name" value="UQ_con"/>
    <property type="match status" value="1"/>
</dbReference>
<reference evidence="2 3" key="1">
    <citation type="submission" date="2019-06" db="EMBL/GenBank/DDBJ databases">
        <title>A chromosomal-level reference genome of Carpinus fangiana (Coryloideae, Betulaceae).</title>
        <authorList>
            <person name="Yang X."/>
            <person name="Wang Z."/>
            <person name="Zhang L."/>
            <person name="Hao G."/>
            <person name="Liu J."/>
            <person name="Yang Y."/>
        </authorList>
    </citation>
    <scope>NUCLEOTIDE SEQUENCE [LARGE SCALE GENOMIC DNA]</scope>
    <source>
        <strain evidence="2">Cfa_2016G</strain>
        <tissue evidence="2">Leaf</tissue>
    </source>
</reference>
<evidence type="ECO:0000259" key="1">
    <source>
        <dbReference type="PROSITE" id="PS50127"/>
    </source>
</evidence>
<dbReference type="AlphaFoldDB" id="A0A660KNW6"/>
<dbReference type="InterPro" id="IPR000608">
    <property type="entry name" value="UBC"/>
</dbReference>
<protein>
    <recommendedName>
        <fullName evidence="1">UBC core domain-containing protein</fullName>
    </recommendedName>
</protein>
<dbReference type="SUPFAM" id="SSF53098">
    <property type="entry name" value="Ribonuclease H-like"/>
    <property type="match status" value="1"/>
</dbReference>
<evidence type="ECO:0000313" key="2">
    <source>
        <dbReference type="EMBL" id="KAE8036955.1"/>
    </source>
</evidence>
<dbReference type="InterPro" id="IPR036397">
    <property type="entry name" value="RNaseH_sf"/>
</dbReference>
<dbReference type="EMBL" id="CM017324">
    <property type="protein sequence ID" value="KAE8036955.1"/>
    <property type="molecule type" value="Genomic_DNA"/>
</dbReference>
<accession>A0A660KNW6</accession>
<dbReference type="PANTHER" id="PTHR10797">
    <property type="entry name" value="CCR4-NOT TRANSCRIPTION COMPLEX SUBUNIT"/>
    <property type="match status" value="1"/>
</dbReference>
<dbReference type="InterPro" id="IPR039637">
    <property type="entry name" value="CNOT7/CNOT8/Pop2"/>
</dbReference>
<dbReference type="InterPro" id="IPR012337">
    <property type="entry name" value="RNaseH-like_sf"/>
</dbReference>
<dbReference type="GO" id="GO:0030014">
    <property type="term" value="C:CCR4-NOT complex"/>
    <property type="evidence" value="ECO:0007669"/>
    <property type="project" value="InterPro"/>
</dbReference>
<organism evidence="2 3">
    <name type="scientific">Carpinus fangiana</name>
    <dbReference type="NCBI Taxonomy" id="176857"/>
    <lineage>
        <taxon>Eukaryota</taxon>
        <taxon>Viridiplantae</taxon>
        <taxon>Streptophyta</taxon>
        <taxon>Embryophyta</taxon>
        <taxon>Tracheophyta</taxon>
        <taxon>Spermatophyta</taxon>
        <taxon>Magnoliopsida</taxon>
        <taxon>eudicotyledons</taxon>
        <taxon>Gunneridae</taxon>
        <taxon>Pentapetalae</taxon>
        <taxon>rosids</taxon>
        <taxon>fabids</taxon>
        <taxon>Fagales</taxon>
        <taxon>Betulaceae</taxon>
        <taxon>Carpinus</taxon>
    </lineage>
</organism>